<dbReference type="RefSeq" id="WP_419192112.1">
    <property type="nucleotide sequence ID" value="NZ_CP036287.1"/>
</dbReference>
<evidence type="ECO:0000256" key="1">
    <source>
        <dbReference type="SAM" id="MobiDB-lite"/>
    </source>
</evidence>
<feature type="region of interest" description="Disordered" evidence="1">
    <location>
        <begin position="33"/>
        <end position="55"/>
    </location>
</feature>
<organism evidence="2 3">
    <name type="scientific">Engelhardtia mirabilis</name>
    <dbReference type="NCBI Taxonomy" id="2528011"/>
    <lineage>
        <taxon>Bacteria</taxon>
        <taxon>Pseudomonadati</taxon>
        <taxon>Planctomycetota</taxon>
        <taxon>Planctomycetia</taxon>
        <taxon>Planctomycetia incertae sedis</taxon>
        <taxon>Engelhardtia</taxon>
    </lineage>
</organism>
<protein>
    <recommendedName>
        <fullName evidence="4">DUF3352 domain-containing protein</fullName>
    </recommendedName>
</protein>
<evidence type="ECO:0008006" key="4">
    <source>
        <dbReference type="Google" id="ProtNLM"/>
    </source>
</evidence>
<keyword evidence="3" id="KW-1185">Reference proteome</keyword>
<name>A0A518BFW3_9BACT</name>
<evidence type="ECO:0000313" key="2">
    <source>
        <dbReference type="EMBL" id="QDU65803.1"/>
    </source>
</evidence>
<accession>A0A518BFW3</accession>
<reference evidence="2 3" key="1">
    <citation type="submission" date="2019-02" db="EMBL/GenBank/DDBJ databases">
        <title>Deep-cultivation of Planctomycetes and their phenomic and genomic characterization uncovers novel biology.</title>
        <authorList>
            <person name="Wiegand S."/>
            <person name="Jogler M."/>
            <person name="Boedeker C."/>
            <person name="Pinto D."/>
            <person name="Vollmers J."/>
            <person name="Rivas-Marin E."/>
            <person name="Kohn T."/>
            <person name="Peeters S.H."/>
            <person name="Heuer A."/>
            <person name="Rast P."/>
            <person name="Oberbeckmann S."/>
            <person name="Bunk B."/>
            <person name="Jeske O."/>
            <person name="Meyerdierks A."/>
            <person name="Storesund J.E."/>
            <person name="Kallscheuer N."/>
            <person name="Luecker S."/>
            <person name="Lage O.M."/>
            <person name="Pohl T."/>
            <person name="Merkel B.J."/>
            <person name="Hornburger P."/>
            <person name="Mueller R.-W."/>
            <person name="Bruemmer F."/>
            <person name="Labrenz M."/>
            <person name="Spormann A.M."/>
            <person name="Op den Camp H."/>
            <person name="Overmann J."/>
            <person name="Amann R."/>
            <person name="Jetten M.S.M."/>
            <person name="Mascher T."/>
            <person name="Medema M.H."/>
            <person name="Devos D.P."/>
            <person name="Kaster A.-K."/>
            <person name="Ovreas L."/>
            <person name="Rohde M."/>
            <person name="Galperin M.Y."/>
            <person name="Jogler C."/>
        </authorList>
    </citation>
    <scope>NUCLEOTIDE SEQUENCE [LARGE SCALE GENOMIC DNA]</scope>
    <source>
        <strain evidence="2 3">Pla133</strain>
    </source>
</reference>
<dbReference type="KEGG" id="pbap:Pla133_08690"/>
<dbReference type="Proteomes" id="UP000316921">
    <property type="component" value="Chromosome"/>
</dbReference>
<dbReference type="EMBL" id="CP036287">
    <property type="protein sequence ID" value="QDU65803.1"/>
    <property type="molecule type" value="Genomic_DNA"/>
</dbReference>
<proteinExistence type="predicted"/>
<sequence>MQSVLRSNIVGPGLAALTLVAVGTALEPSRAGAAGASSGPLLSTQAPHGPAPGGAPLELIPDRALVKVAIDDPAGFLDRLAGQPAVTALAALPGNSVQALGRVRAALAEAESELGLPPLALARDLGGAGGVFWLDLKNLKPDYGLVLRGSDNGASRAALEVLLARAAERAGFPGAFDAPTAHRVGVDLWELGDDAAVGWRDGMAMLAKDSDAVLATLGGAAARQRERSRGHWTPAGPTGALGAQFDLERARLLAEFGDDDGLRDLVRLPDKPEGQLIFGPSLSTIARGDVLDAWLTADPNGVELGLASTGPDVVPPTSIDLAIEPGPTDLLFATLHREPGVLVDGTLELDDEASASLAKGLSQFELLMGGLDLRRDVLPRLGPTVQLIAREIPFRSGPAPELRLPALALVMELNDSDLVREPLVAAFQNAIVLSNVDRAQKGEGRPFLLRRAEVDETHALTAAHYSRPAPGEPIDMVYNAAPACAATAKWLILASHEDLLNDLMDELPTARDNRAQPVADRIGPSIERLVVDGSRAAALIEAQRDAIELAISLRRGLSEARARELVDGVLALLAAQSHLSLELSATGPDGLALVVRLDSGGTAE</sequence>
<gene>
    <name evidence="2" type="ORF">Pla133_08690</name>
</gene>
<evidence type="ECO:0000313" key="3">
    <source>
        <dbReference type="Proteomes" id="UP000316921"/>
    </source>
</evidence>
<dbReference type="AlphaFoldDB" id="A0A518BFW3"/>